<protein>
    <submittedName>
        <fullName evidence="6">ATP-binding cassette domain-containing protein</fullName>
    </submittedName>
</protein>
<comment type="caution">
    <text evidence="6">The sequence shown here is derived from an EMBL/GenBank/DDBJ whole genome shotgun (WGS) entry which is preliminary data.</text>
</comment>
<gene>
    <name evidence="6" type="ORF">EPD83_008090</name>
</gene>
<dbReference type="InterPro" id="IPR015860">
    <property type="entry name" value="ABC_transpr_TagH-like"/>
</dbReference>
<dbReference type="RefSeq" id="WP_165566441.1">
    <property type="nucleotide sequence ID" value="NZ_SAYU02000020.1"/>
</dbReference>
<comment type="similarity">
    <text evidence="1">Belongs to the ABC transporter superfamily.</text>
</comment>
<dbReference type="CDD" id="cd03220">
    <property type="entry name" value="ABC_KpsT_Wzt"/>
    <property type="match status" value="1"/>
</dbReference>
<dbReference type="GO" id="GO:0140359">
    <property type="term" value="F:ABC-type transporter activity"/>
    <property type="evidence" value="ECO:0007669"/>
    <property type="project" value="InterPro"/>
</dbReference>
<dbReference type="EMBL" id="SAYU02000020">
    <property type="protein sequence ID" value="NHA68011.1"/>
    <property type="molecule type" value="Genomic_DNA"/>
</dbReference>
<dbReference type="Pfam" id="PF00005">
    <property type="entry name" value="ABC_tran"/>
    <property type="match status" value="1"/>
</dbReference>
<keyword evidence="3" id="KW-0547">Nucleotide-binding</keyword>
<keyword evidence="2" id="KW-0813">Transport</keyword>
<evidence type="ECO:0000256" key="2">
    <source>
        <dbReference type="ARBA" id="ARBA00022448"/>
    </source>
</evidence>
<dbReference type="InterPro" id="IPR003593">
    <property type="entry name" value="AAA+_ATPase"/>
</dbReference>
<evidence type="ECO:0000313" key="7">
    <source>
        <dbReference type="Proteomes" id="UP000287866"/>
    </source>
</evidence>
<accession>A0A8T6R6Z4</accession>
<proteinExistence type="inferred from homology"/>
<dbReference type="Pfam" id="PF04122">
    <property type="entry name" value="CW_binding_2"/>
    <property type="match status" value="2"/>
</dbReference>
<dbReference type="PANTHER" id="PTHR46743:SF2">
    <property type="entry name" value="TEICHOIC ACIDS EXPORT ATP-BINDING PROTEIN TAGH"/>
    <property type="match status" value="1"/>
</dbReference>
<organism evidence="6 7">
    <name type="scientific">Phycicoccus flavus</name>
    <dbReference type="NCBI Taxonomy" id="2502783"/>
    <lineage>
        <taxon>Bacteria</taxon>
        <taxon>Bacillati</taxon>
        <taxon>Actinomycetota</taxon>
        <taxon>Actinomycetes</taxon>
        <taxon>Micrococcales</taxon>
        <taxon>Intrasporangiaceae</taxon>
        <taxon>Phycicoccus</taxon>
    </lineage>
</organism>
<sequence length="572" mass="59544">MAAAEPRPSVIVSHVDIVYTVFAKGGSGRSGGRRGVREVHAVKDVSFVANHGESIGIIGRNGSGKSTLLRAVAGLVPPTRGEVWADGTPSLLGVNAVLVRQLSGARNIYIGAQALGLSKAQVDDIYDEIVEFSGIGDAIHYPMSTYSSGMAARLRFAISTAAVPPVLVIDEALATGDAHFRAKSQERIEALRDQAGTVFLVSHSAATIRAMCDRAMWLDGGTLLMDGPVDDVVDAYAAAAERSLGKAAPREPEVPGVERWAGDTRYHTSALVSRQGTPGRRDTVLLASGADLPLALSAVPAAARVGAPVLLTSPGRLMPVTRKELTRLEARRVLLLGGTDVLAEDVADGVREAGFEVERVDGEDTVTTSLALHATDEGEAGVDAVYLVPGEDAQAALTAVLTAQEEDGRVLLVDPEGPTARHEEVLRRLAPRRLVVVADDRTLSDDVVEALAGLAAGGAERLLAPTPVQAAADAAARFDPARVGEVFVASGAAESVSDAVAGAAVADLADAPLLLVDRDEVPAATHTELERLRPSHVVVLGGPMAVTPSVRQALAGYLGGEEPERTEDDLDL</sequence>
<dbReference type="InterPro" id="IPR003439">
    <property type="entry name" value="ABC_transporter-like_ATP-bd"/>
</dbReference>
<dbReference type="InterPro" id="IPR027417">
    <property type="entry name" value="P-loop_NTPase"/>
</dbReference>
<dbReference type="SMART" id="SM00382">
    <property type="entry name" value="AAA"/>
    <property type="match status" value="1"/>
</dbReference>
<evidence type="ECO:0000259" key="5">
    <source>
        <dbReference type="PROSITE" id="PS50893"/>
    </source>
</evidence>
<dbReference type="GO" id="GO:0016020">
    <property type="term" value="C:membrane"/>
    <property type="evidence" value="ECO:0007669"/>
    <property type="project" value="InterPro"/>
</dbReference>
<dbReference type="PROSITE" id="PS50893">
    <property type="entry name" value="ABC_TRANSPORTER_2"/>
    <property type="match status" value="1"/>
</dbReference>
<dbReference type="PANTHER" id="PTHR46743">
    <property type="entry name" value="TEICHOIC ACIDS EXPORT ATP-BINDING PROTEIN TAGH"/>
    <property type="match status" value="1"/>
</dbReference>
<dbReference type="InterPro" id="IPR050683">
    <property type="entry name" value="Bact_Polysacc_Export_ATP-bd"/>
</dbReference>
<dbReference type="InterPro" id="IPR007253">
    <property type="entry name" value="Cell_wall-bd_2"/>
</dbReference>
<dbReference type="Gene3D" id="3.40.50.300">
    <property type="entry name" value="P-loop containing nucleotide triphosphate hydrolases"/>
    <property type="match status" value="1"/>
</dbReference>
<keyword evidence="7" id="KW-1185">Reference proteome</keyword>
<reference evidence="6" key="1">
    <citation type="submission" date="2020-03" db="EMBL/GenBank/DDBJ databases">
        <title>Phycicoccus flavus sp. nov., a novel endophytic actinobacterium isolated from branch of Kandelia candel.</title>
        <authorList>
            <person name="Tuo L."/>
        </authorList>
    </citation>
    <scope>NUCLEOTIDE SEQUENCE</scope>
    <source>
        <strain evidence="6">CMS6Z-2</strain>
    </source>
</reference>
<evidence type="ECO:0000256" key="4">
    <source>
        <dbReference type="ARBA" id="ARBA00022840"/>
    </source>
</evidence>
<dbReference type="InterPro" id="IPR017871">
    <property type="entry name" value="ABC_transporter-like_CS"/>
</dbReference>
<evidence type="ECO:0000256" key="1">
    <source>
        <dbReference type="ARBA" id="ARBA00005417"/>
    </source>
</evidence>
<dbReference type="AlphaFoldDB" id="A0A8T6R6Z4"/>
<keyword evidence="4 6" id="KW-0067">ATP-binding</keyword>
<dbReference type="SUPFAM" id="SSF52540">
    <property type="entry name" value="P-loop containing nucleoside triphosphate hydrolases"/>
    <property type="match status" value="1"/>
</dbReference>
<evidence type="ECO:0000313" key="6">
    <source>
        <dbReference type="EMBL" id="NHA68011.1"/>
    </source>
</evidence>
<dbReference type="Proteomes" id="UP000287866">
    <property type="component" value="Unassembled WGS sequence"/>
</dbReference>
<dbReference type="GO" id="GO:0005524">
    <property type="term" value="F:ATP binding"/>
    <property type="evidence" value="ECO:0007669"/>
    <property type="project" value="UniProtKB-KW"/>
</dbReference>
<evidence type="ECO:0000256" key="3">
    <source>
        <dbReference type="ARBA" id="ARBA00022741"/>
    </source>
</evidence>
<dbReference type="GO" id="GO:0016887">
    <property type="term" value="F:ATP hydrolysis activity"/>
    <property type="evidence" value="ECO:0007669"/>
    <property type="project" value="InterPro"/>
</dbReference>
<dbReference type="PROSITE" id="PS00211">
    <property type="entry name" value="ABC_TRANSPORTER_1"/>
    <property type="match status" value="1"/>
</dbReference>
<name>A0A8T6R6Z4_9MICO</name>
<feature type="domain" description="ABC transporter" evidence="5">
    <location>
        <begin position="12"/>
        <end position="245"/>
    </location>
</feature>